<dbReference type="AlphaFoldDB" id="A0A5B7HZA1"/>
<evidence type="ECO:0000256" key="1">
    <source>
        <dbReference type="SAM" id="MobiDB-lite"/>
    </source>
</evidence>
<accession>A0A5B7HZA1</accession>
<gene>
    <name evidence="2" type="ORF">E2C01_072204</name>
</gene>
<evidence type="ECO:0000313" key="3">
    <source>
        <dbReference type="Proteomes" id="UP000324222"/>
    </source>
</evidence>
<proteinExistence type="predicted"/>
<dbReference type="Proteomes" id="UP000324222">
    <property type="component" value="Unassembled WGS sequence"/>
</dbReference>
<evidence type="ECO:0000313" key="2">
    <source>
        <dbReference type="EMBL" id="MPC77740.1"/>
    </source>
</evidence>
<feature type="region of interest" description="Disordered" evidence="1">
    <location>
        <begin position="1"/>
        <end position="46"/>
    </location>
</feature>
<name>A0A5B7HZA1_PORTR</name>
<protein>
    <submittedName>
        <fullName evidence="2">Uncharacterized protein</fullName>
    </submittedName>
</protein>
<reference evidence="2 3" key="1">
    <citation type="submission" date="2019-05" db="EMBL/GenBank/DDBJ databases">
        <title>Another draft genome of Portunus trituberculatus and its Hox gene families provides insights of decapod evolution.</title>
        <authorList>
            <person name="Jeong J.-H."/>
            <person name="Song I."/>
            <person name="Kim S."/>
            <person name="Choi T."/>
            <person name="Kim D."/>
            <person name="Ryu S."/>
            <person name="Kim W."/>
        </authorList>
    </citation>
    <scope>NUCLEOTIDE SEQUENCE [LARGE SCALE GENOMIC DNA]</scope>
    <source>
        <tissue evidence="2">Muscle</tissue>
    </source>
</reference>
<feature type="compositionally biased region" description="Basic and acidic residues" evidence="1">
    <location>
        <begin position="15"/>
        <end position="24"/>
    </location>
</feature>
<feature type="compositionally biased region" description="Pro residues" evidence="1">
    <location>
        <begin position="32"/>
        <end position="41"/>
    </location>
</feature>
<organism evidence="2 3">
    <name type="scientific">Portunus trituberculatus</name>
    <name type="common">Swimming crab</name>
    <name type="synonym">Neptunus trituberculatus</name>
    <dbReference type="NCBI Taxonomy" id="210409"/>
    <lineage>
        <taxon>Eukaryota</taxon>
        <taxon>Metazoa</taxon>
        <taxon>Ecdysozoa</taxon>
        <taxon>Arthropoda</taxon>
        <taxon>Crustacea</taxon>
        <taxon>Multicrustacea</taxon>
        <taxon>Malacostraca</taxon>
        <taxon>Eumalacostraca</taxon>
        <taxon>Eucarida</taxon>
        <taxon>Decapoda</taxon>
        <taxon>Pleocyemata</taxon>
        <taxon>Brachyura</taxon>
        <taxon>Eubrachyura</taxon>
        <taxon>Portunoidea</taxon>
        <taxon>Portunidae</taxon>
        <taxon>Portuninae</taxon>
        <taxon>Portunus</taxon>
    </lineage>
</organism>
<comment type="caution">
    <text evidence="2">The sequence shown here is derived from an EMBL/GenBank/DDBJ whole genome shotgun (WGS) entry which is preliminary data.</text>
</comment>
<dbReference type="EMBL" id="VSRR010046609">
    <property type="protein sequence ID" value="MPC77740.1"/>
    <property type="molecule type" value="Genomic_DNA"/>
</dbReference>
<keyword evidence="3" id="KW-1185">Reference proteome</keyword>
<sequence>MGWRDWRGSGATEEDGGKQQKEAELTGQQDGPPSPPPPPPRTGDLYSNLYNIKLRSYATSLV</sequence>